<accession>A0ABU7BGF6</accession>
<feature type="region of interest" description="Disordered" evidence="1">
    <location>
        <begin position="27"/>
        <end position="64"/>
    </location>
</feature>
<protein>
    <submittedName>
        <fullName evidence="2">Uncharacterized protein</fullName>
    </submittedName>
</protein>
<evidence type="ECO:0000313" key="3">
    <source>
        <dbReference type="Proteomes" id="UP001345963"/>
    </source>
</evidence>
<keyword evidence="3" id="KW-1185">Reference proteome</keyword>
<evidence type="ECO:0000256" key="1">
    <source>
        <dbReference type="SAM" id="MobiDB-lite"/>
    </source>
</evidence>
<dbReference type="EMBL" id="JAHUTI010052439">
    <property type="protein sequence ID" value="MED6249536.1"/>
    <property type="molecule type" value="Genomic_DNA"/>
</dbReference>
<gene>
    <name evidence="2" type="ORF">ATANTOWER_015771</name>
</gene>
<organism evidence="2 3">
    <name type="scientific">Ataeniobius toweri</name>
    <dbReference type="NCBI Taxonomy" id="208326"/>
    <lineage>
        <taxon>Eukaryota</taxon>
        <taxon>Metazoa</taxon>
        <taxon>Chordata</taxon>
        <taxon>Craniata</taxon>
        <taxon>Vertebrata</taxon>
        <taxon>Euteleostomi</taxon>
        <taxon>Actinopterygii</taxon>
        <taxon>Neopterygii</taxon>
        <taxon>Teleostei</taxon>
        <taxon>Neoteleostei</taxon>
        <taxon>Acanthomorphata</taxon>
        <taxon>Ovalentaria</taxon>
        <taxon>Atherinomorphae</taxon>
        <taxon>Cyprinodontiformes</taxon>
        <taxon>Goodeidae</taxon>
        <taxon>Ataeniobius</taxon>
    </lineage>
</organism>
<name>A0ABU7BGF6_9TELE</name>
<sequence>MLYGFSRRPDALPQIPPTQAMSCLSHFHQSRAKSSNTQEHTREVEDASSRIPQRTDEALRREASDRLRTSLRALMDGAETQLLTMS</sequence>
<proteinExistence type="predicted"/>
<feature type="compositionally biased region" description="Basic and acidic residues" evidence="1">
    <location>
        <begin position="39"/>
        <end position="64"/>
    </location>
</feature>
<comment type="caution">
    <text evidence="2">The sequence shown here is derived from an EMBL/GenBank/DDBJ whole genome shotgun (WGS) entry which is preliminary data.</text>
</comment>
<evidence type="ECO:0000313" key="2">
    <source>
        <dbReference type="EMBL" id="MED6249536.1"/>
    </source>
</evidence>
<reference evidence="2 3" key="1">
    <citation type="submission" date="2021-07" db="EMBL/GenBank/DDBJ databases">
        <authorList>
            <person name="Palmer J.M."/>
        </authorList>
    </citation>
    <scope>NUCLEOTIDE SEQUENCE [LARGE SCALE GENOMIC DNA]</scope>
    <source>
        <strain evidence="2 3">AT_MEX2019</strain>
        <tissue evidence="2">Muscle</tissue>
    </source>
</reference>
<dbReference type="Proteomes" id="UP001345963">
    <property type="component" value="Unassembled WGS sequence"/>
</dbReference>